<dbReference type="STRING" id="33889.AVW13_06825"/>
<dbReference type="Proteomes" id="UP000216867">
    <property type="component" value="Unassembled WGS sequence"/>
</dbReference>
<dbReference type="EMBL" id="NCWY01000016">
    <property type="protein sequence ID" value="PAK93620.1"/>
    <property type="molecule type" value="Genomic_DNA"/>
</dbReference>
<evidence type="ECO:0000313" key="3">
    <source>
        <dbReference type="EMBL" id="KZE22638.1"/>
    </source>
</evidence>
<dbReference type="InterPro" id="IPR036388">
    <property type="entry name" value="WH-like_DNA-bd_sf"/>
</dbReference>
<dbReference type="Proteomes" id="UP000076612">
    <property type="component" value="Unassembled WGS sequence"/>
</dbReference>
<evidence type="ECO:0000313" key="7">
    <source>
        <dbReference type="Proteomes" id="UP000076612"/>
    </source>
</evidence>
<evidence type="ECO:0000313" key="5">
    <source>
        <dbReference type="EMBL" id="QPS35365.1"/>
    </source>
</evidence>
<reference evidence="6 9" key="4">
    <citation type="submission" date="2019-02" db="EMBL/GenBank/DDBJ databases">
        <authorList>
            <consortium name="Pathogen Informatics"/>
        </authorList>
    </citation>
    <scope>NUCLEOTIDE SEQUENCE [LARGE SCALE GENOMIC DNA]</scope>
    <source>
        <strain evidence="6 9">3012STDY7078520</strain>
    </source>
</reference>
<dbReference type="Pfam" id="PF10400">
    <property type="entry name" value="Vir_act_alpha_C"/>
    <property type="match status" value="1"/>
</dbReference>
<dbReference type="EMBL" id="CAACXN010000022">
    <property type="protein sequence ID" value="VEW15467.1"/>
    <property type="molecule type" value="Genomic_DNA"/>
</dbReference>
<dbReference type="KEGG" id="bcau:I6G59_08790"/>
<dbReference type="InterPro" id="IPR036390">
    <property type="entry name" value="WH_DNA-bd_sf"/>
</dbReference>
<dbReference type="InterPro" id="IPR018309">
    <property type="entry name" value="Tscrpt_reg_PadR_C"/>
</dbReference>
<evidence type="ECO:0000313" key="9">
    <source>
        <dbReference type="Proteomes" id="UP000386281"/>
    </source>
</evidence>
<gene>
    <name evidence="3" type="ORF">AVW13_06825</name>
    <name evidence="4" type="ORF">B8X04_15115</name>
    <name evidence="5" type="ORF">I6G59_08790</name>
    <name evidence="6" type="ORF">NCTC12391_03634</name>
</gene>
<dbReference type="Proteomes" id="UP000386281">
    <property type="component" value="Unassembled WGS sequence"/>
</dbReference>
<feature type="domain" description="Transcription regulator PadR N-terminal" evidence="1">
    <location>
        <begin position="5"/>
        <end position="77"/>
    </location>
</feature>
<evidence type="ECO:0000313" key="8">
    <source>
        <dbReference type="Proteomes" id="UP000216867"/>
    </source>
</evidence>
<evidence type="ECO:0000313" key="4">
    <source>
        <dbReference type="EMBL" id="PAK93620.1"/>
    </source>
</evidence>
<evidence type="ECO:0000313" key="10">
    <source>
        <dbReference type="Proteomes" id="UP000594979"/>
    </source>
</evidence>
<protein>
    <submittedName>
        <fullName evidence="5">PadR family transcriptional regulator</fullName>
    </submittedName>
    <submittedName>
        <fullName evidence="6">Transcriptional regulator PadR-like family</fullName>
    </submittedName>
</protein>
<proteinExistence type="predicted"/>
<sequence>MVFLLLGLLHDGPRTLYDLHRRFSRGISLFYAASFGSIQRALDRARDSGWVTVDDVPDSARGRRLYSLTAAGRTRWREWMGEPPTGSNPEQTMLAKVYLLGRLPETERAACLAEIRSRLDADASALTALAADLDAAEVPDAARENHRFERATLDYGLRSHALAVQWLDDLEQS</sequence>
<organism evidence="4 8">
    <name type="scientific">Brevibacterium casei</name>
    <dbReference type="NCBI Taxonomy" id="33889"/>
    <lineage>
        <taxon>Bacteria</taxon>
        <taxon>Bacillati</taxon>
        <taxon>Actinomycetota</taxon>
        <taxon>Actinomycetes</taxon>
        <taxon>Micrococcales</taxon>
        <taxon>Brevibacteriaceae</taxon>
        <taxon>Brevibacterium</taxon>
    </lineage>
</organism>
<dbReference type="SUPFAM" id="SSF46785">
    <property type="entry name" value="Winged helix' DNA-binding domain"/>
    <property type="match status" value="1"/>
</dbReference>
<dbReference type="RefSeq" id="WP_009379159.1">
    <property type="nucleotide sequence ID" value="NZ_CAACXN010000022.1"/>
</dbReference>
<reference evidence="4 8" key="3">
    <citation type="submission" date="2017-04" db="EMBL/GenBank/DDBJ databases">
        <title>Kefir bacterial isolates.</title>
        <authorList>
            <person name="Kim Y."/>
            <person name="Blasche S."/>
            <person name="Patil K.R."/>
        </authorList>
    </citation>
    <scope>NUCLEOTIDE SEQUENCE [LARGE SCALE GENOMIC DNA]</scope>
    <source>
        <strain evidence="4 8">OG2</strain>
    </source>
</reference>
<dbReference type="Gene3D" id="1.10.10.10">
    <property type="entry name" value="Winged helix-like DNA-binding domain superfamily/Winged helix DNA-binding domain"/>
    <property type="match status" value="1"/>
</dbReference>
<evidence type="ECO:0000259" key="1">
    <source>
        <dbReference type="Pfam" id="PF03551"/>
    </source>
</evidence>
<evidence type="ECO:0000259" key="2">
    <source>
        <dbReference type="Pfam" id="PF10400"/>
    </source>
</evidence>
<reference evidence="5 10" key="5">
    <citation type="submission" date="2020-12" db="EMBL/GenBank/DDBJ databases">
        <title>FDA dAtabase for Regulatory Grade micrObial Sequences (FDA-ARGOS): Supporting development and validation of Infectious Disease Dx tests.</title>
        <authorList>
            <person name="Sproer C."/>
            <person name="Gronow S."/>
            <person name="Severitt S."/>
            <person name="Schroder I."/>
            <person name="Tallon L."/>
            <person name="Sadzewicz L."/>
            <person name="Zhao X."/>
            <person name="Boylan J."/>
            <person name="Ott S."/>
            <person name="Bowen H."/>
            <person name="Vavikolanu K."/>
            <person name="Mehta A."/>
            <person name="Aluvathingal J."/>
            <person name="Nadendla S."/>
            <person name="Lowell S."/>
            <person name="Myers T."/>
            <person name="Yan Y."/>
            <person name="Sichtig H."/>
        </authorList>
    </citation>
    <scope>NUCLEOTIDE SEQUENCE [LARGE SCALE GENOMIC DNA]</scope>
    <source>
        <strain evidence="5 10">FDAARGOS_902</strain>
    </source>
</reference>
<dbReference type="Proteomes" id="UP000594979">
    <property type="component" value="Chromosome"/>
</dbReference>
<dbReference type="AlphaFoldDB" id="A0A161TJL9"/>
<dbReference type="PANTHER" id="PTHR43252">
    <property type="entry name" value="TRANSCRIPTIONAL REGULATOR YQJI"/>
    <property type="match status" value="1"/>
</dbReference>
<dbReference type="EMBL" id="CP065682">
    <property type="protein sequence ID" value="QPS35365.1"/>
    <property type="molecule type" value="Genomic_DNA"/>
</dbReference>
<dbReference type="Pfam" id="PF03551">
    <property type="entry name" value="PadR"/>
    <property type="match status" value="1"/>
</dbReference>
<dbReference type="EMBL" id="LQQR01000007">
    <property type="protein sequence ID" value="KZE22638.1"/>
    <property type="molecule type" value="Genomic_DNA"/>
</dbReference>
<name>A0A161TJL9_9MICO</name>
<reference evidence="3" key="2">
    <citation type="submission" date="2016-01" db="EMBL/GenBank/DDBJ databases">
        <authorList>
            <person name="Hong K.W."/>
        </authorList>
    </citation>
    <scope>NUCLEOTIDE SEQUENCE</scope>
    <source>
        <strain evidence="3">M40</strain>
    </source>
</reference>
<dbReference type="InterPro" id="IPR005149">
    <property type="entry name" value="Tscrpt_reg_PadR_N"/>
</dbReference>
<reference evidence="7" key="1">
    <citation type="submission" date="2016-01" db="EMBL/GenBank/DDBJ databases">
        <title>Draft genome of Chromobacterium sp. F49.</title>
        <authorList>
            <person name="Hong K.W."/>
        </authorList>
    </citation>
    <scope>NUCLEOTIDE SEQUENCE [LARGE SCALE GENOMIC DNA]</scope>
    <source>
        <strain evidence="7">M40</strain>
    </source>
</reference>
<dbReference type="GeneID" id="99772103"/>
<evidence type="ECO:0000313" key="6">
    <source>
        <dbReference type="EMBL" id="VEW15467.1"/>
    </source>
</evidence>
<feature type="domain" description="Transcription regulator PadR C-terminal" evidence="2">
    <location>
        <begin position="93"/>
        <end position="170"/>
    </location>
</feature>
<accession>A0A161TJL9</accession>
<dbReference type="PANTHER" id="PTHR43252:SF2">
    <property type="entry name" value="TRANSCRIPTION REGULATOR, PADR-LIKE FAMILY"/>
    <property type="match status" value="1"/>
</dbReference>